<evidence type="ECO:0000256" key="15">
    <source>
        <dbReference type="ARBA" id="ARBA00023211"/>
    </source>
</evidence>
<feature type="compositionally biased region" description="Low complexity" evidence="22">
    <location>
        <begin position="60"/>
        <end position="79"/>
    </location>
</feature>
<evidence type="ECO:0000256" key="9">
    <source>
        <dbReference type="ARBA" id="ARBA00022723"/>
    </source>
</evidence>
<keyword evidence="7" id="KW-0808">Transferase</keyword>
<dbReference type="STRING" id="52904.ENSSMAP00000015151"/>
<dbReference type="GO" id="GO:0016020">
    <property type="term" value="C:membrane"/>
    <property type="evidence" value="ECO:0007669"/>
    <property type="project" value="UniProtKB-SubCell"/>
</dbReference>
<keyword evidence="15" id="KW-0464">Manganese</keyword>
<comment type="catalytic activity">
    <reaction evidence="19">
        <text>L-tyrosyl-[glycogenin] + UDP-alpha-D-glucose = alpha-D-glucosyl-L-tyrosyl-[glycogenin] + UDP + H(+)</text>
        <dbReference type="Rhea" id="RHEA:23360"/>
        <dbReference type="Rhea" id="RHEA-COMP:14604"/>
        <dbReference type="Rhea" id="RHEA-COMP:14605"/>
        <dbReference type="ChEBI" id="CHEBI:15378"/>
        <dbReference type="ChEBI" id="CHEBI:46858"/>
        <dbReference type="ChEBI" id="CHEBI:58223"/>
        <dbReference type="ChEBI" id="CHEBI:58885"/>
        <dbReference type="ChEBI" id="CHEBI:140573"/>
        <dbReference type="EC" id="2.4.1.186"/>
    </reaction>
    <physiologicalReaction direction="left-to-right" evidence="19">
        <dbReference type="Rhea" id="RHEA:23361"/>
    </physiologicalReaction>
</comment>
<keyword evidence="8 23" id="KW-0812">Transmembrane</keyword>
<dbReference type="GO" id="GO:0005737">
    <property type="term" value="C:cytoplasm"/>
    <property type="evidence" value="ECO:0007669"/>
    <property type="project" value="UniProtKB-SubCell"/>
</dbReference>
<evidence type="ECO:0000256" key="4">
    <source>
        <dbReference type="ARBA" id="ARBA00004964"/>
    </source>
</evidence>
<keyword evidence="6" id="KW-0963">Cytoplasm</keyword>
<dbReference type="Pfam" id="PF01501">
    <property type="entry name" value="Glyco_transf_8"/>
    <property type="match status" value="1"/>
</dbReference>
<keyword evidence="11 23" id="KW-1133">Transmembrane helix</keyword>
<comment type="pathway">
    <text evidence="4">Glycan biosynthesis; glycogen biosynthesis.</text>
</comment>
<keyword evidence="10" id="KW-0732">Signal</keyword>
<evidence type="ECO:0000256" key="23">
    <source>
        <dbReference type="SAM" id="Phobius"/>
    </source>
</evidence>
<gene>
    <name evidence="24" type="ORF">SMAX5B_000903</name>
</gene>
<comment type="function">
    <text evidence="20">Glycogenin participates in the glycogen biosynthetic process along with glycogen synthase and glycogen branching enzyme. It catalyzes the formation of a short alpha (1,4)-glucosyl chain covalently attached via a glucose 1-O-tyrosyl linkage to internal tyrosine residues and these chains act as primers for the elongation reaction catalyzed by glycogen synthase.</text>
</comment>
<feature type="compositionally biased region" description="Basic residues" evidence="22">
    <location>
        <begin position="661"/>
        <end position="673"/>
    </location>
</feature>
<keyword evidence="14" id="KW-0325">Glycoprotein</keyword>
<comment type="cofactor">
    <cofactor evidence="1">
        <name>Mn(2+)</name>
        <dbReference type="ChEBI" id="CHEBI:29035"/>
    </cofactor>
</comment>
<feature type="compositionally biased region" description="Polar residues" evidence="22">
    <location>
        <begin position="674"/>
        <end position="690"/>
    </location>
</feature>
<evidence type="ECO:0000256" key="11">
    <source>
        <dbReference type="ARBA" id="ARBA00022989"/>
    </source>
</evidence>
<proteinExistence type="inferred from homology"/>
<sequence length="700" mass="75418">MATRPTHRFDLFDALDDADPTPPKPKEQPKAPEQPKTDGGLDLSDAFGPDEIPTQKPKKPSSGDTGDFGFDLGDALGPDTKPEPDKPAVKPPSSGGGGGTFGDSDLFDVSGGDYKPEGGRPGADGGVDPGNDHQGGADKPQEAESGQIAGIVSAIGVALAGAAGSYFAYQKKKLCFKLQGGADPESGKADHGTHSDPQAGEAFVTLATTDSYCMGASVVARSLRRHGTTRSIVVMVTPNVSERSSNFDNVTNVKSPAPSVTIPRHHPMTPGEAFVTLATTDSYCMGASVVARSLRRHGTTRSIVVMVTPNVSERSRLGLGSVFDEVVIVDATDSEDRLHLSLLGRPELGITFTKIHCWTLTQYSKCVFLDADTLVLSGVDELFERDELSAAPDAGWPDCFNSGVFVFRPSLRTHARLLDRALQHGSFDGGDQGLLNSFFSDWPLADATKRLPFIYNLSASSVYSYLPAFRQFGHQAKIVHFLGPKKPWLSRSQRDDGGSRTMDRFVALWWKEYLSHTTASASAEEPTRDCEEPRQVYGSRPMAPALKAGGRGRVAYRKNPPWGLDAGGGCDRRESAEDVNEMVNGLCWARPGHRIRRLTHISLRTPPPSLFGWSSANQSHKQPQSLACDINTQGRAPGVTRGGPGLLLVVAPSTQPPLRSCRSKNKEPRRHLATTRTAPVHSSQVLQPQPGSLFHRWNQS</sequence>
<feature type="compositionally biased region" description="Gly residues" evidence="22">
    <location>
        <begin position="119"/>
        <end position="128"/>
    </location>
</feature>
<evidence type="ECO:0000256" key="10">
    <source>
        <dbReference type="ARBA" id="ARBA00022729"/>
    </source>
</evidence>
<evidence type="ECO:0000256" key="6">
    <source>
        <dbReference type="ARBA" id="ARBA00022490"/>
    </source>
</evidence>
<dbReference type="InterPro" id="IPR050587">
    <property type="entry name" value="GNT1/Glycosyltrans_8"/>
</dbReference>
<evidence type="ECO:0000256" key="3">
    <source>
        <dbReference type="ARBA" id="ARBA00004496"/>
    </source>
</evidence>
<evidence type="ECO:0000256" key="14">
    <source>
        <dbReference type="ARBA" id="ARBA00023180"/>
    </source>
</evidence>
<dbReference type="FunFam" id="3.90.550.10:FF:000092">
    <property type="entry name" value="Glycogenin 2"/>
    <property type="match status" value="1"/>
</dbReference>
<dbReference type="GO" id="GO:0005978">
    <property type="term" value="P:glycogen biosynthetic process"/>
    <property type="evidence" value="ECO:0007669"/>
    <property type="project" value="UniProtKB-KW"/>
</dbReference>
<feature type="non-terminal residue" evidence="24">
    <location>
        <position position="700"/>
    </location>
</feature>
<dbReference type="InterPro" id="IPR002495">
    <property type="entry name" value="Glyco_trans_8"/>
</dbReference>
<dbReference type="AlphaFoldDB" id="A0A2U9AW77"/>
<dbReference type="EC" id="2.4.1.186" evidence="17"/>
<keyword evidence="9" id="KW-0479">Metal-binding</keyword>
<dbReference type="GO" id="GO:0046872">
    <property type="term" value="F:metal ion binding"/>
    <property type="evidence" value="ECO:0007669"/>
    <property type="project" value="UniProtKB-KW"/>
</dbReference>
<feature type="region of interest" description="Disordered" evidence="22">
    <location>
        <begin position="1"/>
        <end position="143"/>
    </location>
</feature>
<evidence type="ECO:0000313" key="25">
    <source>
        <dbReference type="Proteomes" id="UP000246464"/>
    </source>
</evidence>
<evidence type="ECO:0000256" key="20">
    <source>
        <dbReference type="ARBA" id="ARBA00049637"/>
    </source>
</evidence>
<evidence type="ECO:0000256" key="5">
    <source>
        <dbReference type="ARBA" id="ARBA00008763"/>
    </source>
</evidence>
<dbReference type="PANTHER" id="PTHR11183">
    <property type="entry name" value="GLYCOGENIN SUBFAMILY MEMBER"/>
    <property type="match status" value="1"/>
</dbReference>
<accession>A0A2U9AW77</accession>
<comment type="catalytic activity">
    <reaction evidence="18">
        <text>[1,4-alpha-D-glucosyl](n)-L-tyrosyl-[glycogenin] + UDP-alpha-D-glucose = [1,4-alpha-D-glucosyl](n+1)-L-tyrosyl-[glycogenin] + UDP + H(+)</text>
        <dbReference type="Rhea" id="RHEA:56560"/>
        <dbReference type="Rhea" id="RHEA-COMP:14606"/>
        <dbReference type="Rhea" id="RHEA-COMP:14607"/>
        <dbReference type="ChEBI" id="CHEBI:15378"/>
        <dbReference type="ChEBI" id="CHEBI:58223"/>
        <dbReference type="ChEBI" id="CHEBI:58885"/>
        <dbReference type="ChEBI" id="CHEBI:140574"/>
        <dbReference type="EC" id="2.4.1.186"/>
    </reaction>
    <physiologicalReaction direction="left-to-right" evidence="18">
        <dbReference type="Rhea" id="RHEA:56561"/>
    </physiologicalReaction>
</comment>
<evidence type="ECO:0000256" key="2">
    <source>
        <dbReference type="ARBA" id="ARBA00004479"/>
    </source>
</evidence>
<evidence type="ECO:0000313" key="24">
    <source>
        <dbReference type="EMBL" id="AWO95835.1"/>
    </source>
</evidence>
<evidence type="ECO:0000256" key="8">
    <source>
        <dbReference type="ARBA" id="ARBA00022692"/>
    </source>
</evidence>
<dbReference type="EMBL" id="CP026243">
    <property type="protein sequence ID" value="AWO95835.1"/>
    <property type="molecule type" value="Genomic_DNA"/>
</dbReference>
<comment type="subcellular location">
    <subcellularLocation>
        <location evidence="3">Cytoplasm</location>
    </subcellularLocation>
    <subcellularLocation>
        <location evidence="2">Membrane</location>
        <topology evidence="2">Single-pass type I membrane protein</topology>
    </subcellularLocation>
</comment>
<evidence type="ECO:0000256" key="21">
    <source>
        <dbReference type="ARBA" id="ARBA00057883"/>
    </source>
</evidence>
<evidence type="ECO:0000256" key="19">
    <source>
        <dbReference type="ARBA" id="ARBA00047924"/>
    </source>
</evidence>
<evidence type="ECO:0000256" key="22">
    <source>
        <dbReference type="SAM" id="MobiDB-lite"/>
    </source>
</evidence>
<organism evidence="24 25">
    <name type="scientific">Scophthalmus maximus</name>
    <name type="common">Turbot</name>
    <name type="synonym">Psetta maxima</name>
    <dbReference type="NCBI Taxonomy" id="52904"/>
    <lineage>
        <taxon>Eukaryota</taxon>
        <taxon>Metazoa</taxon>
        <taxon>Chordata</taxon>
        <taxon>Craniata</taxon>
        <taxon>Vertebrata</taxon>
        <taxon>Euteleostomi</taxon>
        <taxon>Actinopterygii</taxon>
        <taxon>Neopterygii</taxon>
        <taxon>Teleostei</taxon>
        <taxon>Neoteleostei</taxon>
        <taxon>Acanthomorphata</taxon>
        <taxon>Carangaria</taxon>
        <taxon>Pleuronectiformes</taxon>
        <taxon>Pleuronectoidei</taxon>
        <taxon>Scophthalmidae</taxon>
        <taxon>Scophthalmus</taxon>
    </lineage>
</organism>
<dbReference type="SUPFAM" id="SSF53448">
    <property type="entry name" value="Nucleotide-diphospho-sugar transferases"/>
    <property type="match status" value="2"/>
</dbReference>
<reference evidence="24 25" key="1">
    <citation type="submission" date="2017-12" db="EMBL/GenBank/DDBJ databases">
        <title>Integrating genomic resources of turbot (Scophthalmus maximus) in depth evaluation of genetic and physical mapping variation across individuals.</title>
        <authorList>
            <person name="Martinez P."/>
        </authorList>
    </citation>
    <scope>NUCLEOTIDE SEQUENCE [LARGE SCALE GENOMIC DNA]</scope>
</reference>
<protein>
    <recommendedName>
        <fullName evidence="17">glycogenin glucosyltransferase</fullName>
        <ecNumber evidence="17">2.4.1.186</ecNumber>
    </recommendedName>
</protein>
<evidence type="ECO:0000256" key="17">
    <source>
        <dbReference type="ARBA" id="ARBA00038934"/>
    </source>
</evidence>
<dbReference type="Gene3D" id="3.90.550.10">
    <property type="entry name" value="Spore Coat Polysaccharide Biosynthesis Protein SpsA, Chain A"/>
    <property type="match status" value="2"/>
</dbReference>
<keyword evidence="25" id="KW-1185">Reference proteome</keyword>
<evidence type="ECO:0000256" key="1">
    <source>
        <dbReference type="ARBA" id="ARBA00001936"/>
    </source>
</evidence>
<feature type="region of interest" description="Disordered" evidence="22">
    <location>
        <begin position="653"/>
        <end position="700"/>
    </location>
</feature>
<feature type="compositionally biased region" description="Basic and acidic residues" evidence="22">
    <location>
        <begin position="24"/>
        <end position="36"/>
    </location>
</feature>
<comment type="function">
    <text evidence="21">Self-glucosylating initiator of glycogen synthesis. It catalyzes the formation of a short alpha (1,4)-glucosyl chain covalently attached via a glucose 1-O-tyrosyl linkage to internal tyrosine residues and these chains act as primers for the elongation reaction catalyzed by glycogen synthase.</text>
</comment>
<dbReference type="GO" id="GO:0008466">
    <property type="term" value="F:glycogenin glucosyltransferase activity"/>
    <property type="evidence" value="ECO:0007669"/>
    <property type="project" value="UniProtKB-EC"/>
</dbReference>
<evidence type="ECO:0000256" key="13">
    <source>
        <dbReference type="ARBA" id="ARBA00023136"/>
    </source>
</evidence>
<comment type="similarity">
    <text evidence="16">Belongs to the glycosyltransferase 8 family. Glycogenin subfamily.</text>
</comment>
<comment type="similarity">
    <text evidence="5">Belongs to the CD99 family.</text>
</comment>
<keyword evidence="13 23" id="KW-0472">Membrane</keyword>
<evidence type="ECO:0000256" key="12">
    <source>
        <dbReference type="ARBA" id="ARBA00023056"/>
    </source>
</evidence>
<dbReference type="Proteomes" id="UP000246464">
    <property type="component" value="Chromosome 1"/>
</dbReference>
<keyword evidence="12" id="KW-0320">Glycogen biosynthesis</keyword>
<dbReference type="CDD" id="cd02537">
    <property type="entry name" value="GT8_Glycogenin"/>
    <property type="match status" value="1"/>
</dbReference>
<dbReference type="InterPro" id="IPR029044">
    <property type="entry name" value="Nucleotide-diphossugar_trans"/>
</dbReference>
<feature type="transmembrane region" description="Helical" evidence="23">
    <location>
        <begin position="148"/>
        <end position="169"/>
    </location>
</feature>
<name>A0A2U9AW77_SCOMX</name>
<evidence type="ECO:0000256" key="18">
    <source>
        <dbReference type="ARBA" id="ARBA00047374"/>
    </source>
</evidence>
<dbReference type="InterPro" id="IPR022078">
    <property type="entry name" value="CD99L2"/>
</dbReference>
<dbReference type="Pfam" id="PF12301">
    <property type="entry name" value="CD99L2"/>
    <property type="match status" value="1"/>
</dbReference>
<evidence type="ECO:0000256" key="16">
    <source>
        <dbReference type="ARBA" id="ARBA00038162"/>
    </source>
</evidence>
<evidence type="ECO:0000256" key="7">
    <source>
        <dbReference type="ARBA" id="ARBA00022679"/>
    </source>
</evidence>